<dbReference type="SUPFAM" id="SSF47095">
    <property type="entry name" value="HMG-box"/>
    <property type="match status" value="2"/>
</dbReference>
<dbReference type="InterPro" id="IPR009071">
    <property type="entry name" value="HMG_box_dom"/>
</dbReference>
<evidence type="ECO:0000259" key="4">
    <source>
        <dbReference type="PROSITE" id="PS50118"/>
    </source>
</evidence>
<sequence>MLSSIGRAALRRGGAGARYASTNRAALSIWSLQRVNVSRGANEINTKSQLAISFPRSYATVTKTVTKPKTTVTKTTKTTKTTKAKPKTKAKKPVKKPAKKPAKPKAKKATKKVLTEDQKLRVDVKSLKEKALSPPTAGADTAWSIVLQQEIKQGAGGPGSGGLSNSAKNAAAKYKALSPQEKESLNQKASENKAINDIAFKKWVETHTPEQIRDANNARSALKRKLGKHYAYPLITDSRIPKRALSPYMFFIKDRFASGDFKGISVVEASRLIAAEWKSLPAGQRKPFEARSEADTQRYYQEFKTVYHQDSTGVAKSAA</sequence>
<protein>
    <submittedName>
        <fullName evidence="5">Non-histone chromosomal protein 6</fullName>
    </submittedName>
</protein>
<evidence type="ECO:0000256" key="1">
    <source>
        <dbReference type="ARBA" id="ARBA00023125"/>
    </source>
</evidence>
<dbReference type="AlphaFoldDB" id="A0A8T9B2C4"/>
<dbReference type="Gene3D" id="1.10.30.10">
    <property type="entry name" value="High mobility group box domain"/>
    <property type="match status" value="2"/>
</dbReference>
<dbReference type="PANTHER" id="PTHR48112">
    <property type="entry name" value="HIGH MOBILITY GROUP PROTEIN DSP1"/>
    <property type="match status" value="1"/>
</dbReference>
<accession>A0A8T9B2C4</accession>
<dbReference type="SMART" id="SM00398">
    <property type="entry name" value="HMG"/>
    <property type="match status" value="2"/>
</dbReference>
<evidence type="ECO:0000313" key="6">
    <source>
        <dbReference type="Proteomes" id="UP000469559"/>
    </source>
</evidence>
<evidence type="ECO:0000256" key="2">
    <source>
        <dbReference type="PROSITE-ProRule" id="PRU00267"/>
    </source>
</evidence>
<dbReference type="OrthoDB" id="1919336at2759"/>
<keyword evidence="1 2" id="KW-0238">DNA-binding</keyword>
<dbReference type="EMBL" id="QGMF01000832">
    <property type="protein sequence ID" value="TVY13865.1"/>
    <property type="molecule type" value="Genomic_DNA"/>
</dbReference>
<dbReference type="PANTHER" id="PTHR48112:SF22">
    <property type="entry name" value="MITOCHONDRIAL TRANSCRIPTION FACTOR A, ISOFORM B"/>
    <property type="match status" value="1"/>
</dbReference>
<comment type="caution">
    <text evidence="5">The sequence shown here is derived from an EMBL/GenBank/DDBJ whole genome shotgun (WGS) entry which is preliminary data.</text>
</comment>
<feature type="region of interest" description="Disordered" evidence="3">
    <location>
        <begin position="73"/>
        <end position="114"/>
    </location>
</feature>
<evidence type="ECO:0000256" key="3">
    <source>
        <dbReference type="SAM" id="MobiDB-lite"/>
    </source>
</evidence>
<dbReference type="InterPro" id="IPR050342">
    <property type="entry name" value="HMGB"/>
</dbReference>
<feature type="compositionally biased region" description="Basic residues" evidence="3">
    <location>
        <begin position="80"/>
        <end position="111"/>
    </location>
</feature>
<proteinExistence type="predicted"/>
<keyword evidence="2" id="KW-0539">Nucleus</keyword>
<evidence type="ECO:0000313" key="5">
    <source>
        <dbReference type="EMBL" id="TVY13865.1"/>
    </source>
</evidence>
<name>A0A8T9B2C4_9HELO</name>
<feature type="DNA-binding region" description="HMG box" evidence="2">
    <location>
        <begin position="241"/>
        <end position="307"/>
    </location>
</feature>
<dbReference type="GO" id="GO:0003677">
    <property type="term" value="F:DNA binding"/>
    <property type="evidence" value="ECO:0007669"/>
    <property type="project" value="UniProtKB-UniRule"/>
</dbReference>
<dbReference type="PROSITE" id="PS50118">
    <property type="entry name" value="HMG_BOX_2"/>
    <property type="match status" value="1"/>
</dbReference>
<dbReference type="CDD" id="cd00084">
    <property type="entry name" value="HMG-box_SF"/>
    <property type="match status" value="1"/>
</dbReference>
<gene>
    <name evidence="5" type="primary">NHP6</name>
    <name evidence="5" type="ORF">LARI1_G007751</name>
</gene>
<dbReference type="GO" id="GO:0005634">
    <property type="term" value="C:nucleus"/>
    <property type="evidence" value="ECO:0007669"/>
    <property type="project" value="UniProtKB-UniRule"/>
</dbReference>
<dbReference type="InterPro" id="IPR036910">
    <property type="entry name" value="HMG_box_dom_sf"/>
</dbReference>
<organism evidence="5 6">
    <name type="scientific">Lachnellula arida</name>
    <dbReference type="NCBI Taxonomy" id="1316785"/>
    <lineage>
        <taxon>Eukaryota</taxon>
        <taxon>Fungi</taxon>
        <taxon>Dikarya</taxon>
        <taxon>Ascomycota</taxon>
        <taxon>Pezizomycotina</taxon>
        <taxon>Leotiomycetes</taxon>
        <taxon>Helotiales</taxon>
        <taxon>Lachnaceae</taxon>
        <taxon>Lachnellula</taxon>
    </lineage>
</organism>
<keyword evidence="6" id="KW-1185">Reference proteome</keyword>
<dbReference type="Proteomes" id="UP000469559">
    <property type="component" value="Unassembled WGS sequence"/>
</dbReference>
<dbReference type="Pfam" id="PF00505">
    <property type="entry name" value="HMG_box"/>
    <property type="match status" value="1"/>
</dbReference>
<reference evidence="5 6" key="1">
    <citation type="submission" date="2018-05" db="EMBL/GenBank/DDBJ databases">
        <title>Whole genome sequencing for identification of molecular markers to develop diagnostic detection tools for the regulated plant pathogen Lachnellula willkommii.</title>
        <authorList>
            <person name="Giroux E."/>
            <person name="Bilodeau G."/>
        </authorList>
    </citation>
    <scope>NUCLEOTIDE SEQUENCE [LARGE SCALE GENOMIC DNA]</scope>
    <source>
        <strain evidence="5 6">CBS 203.66</strain>
    </source>
</reference>
<feature type="domain" description="HMG box" evidence="4">
    <location>
        <begin position="241"/>
        <end position="307"/>
    </location>
</feature>